<name>A0A7Y6TX55_9BURK</name>
<sequence length="386" mass="40796">MRLTLGALLLVAGTSASAHKASDAYLQIEVDASRTAVRWEIALRDLDVALDLDTDGDGALTWREVREAWPRIESYALPRLRLPLQGCALASTARGLERRHDGAYAVLHLAGSCALMPGAPIDYRLFADVDPTHRGIAKITRSGRDLELAVLDPGARPPPAAGSASTGVTAASGAASGPAPRGAAPSGFFAEGVRHILTGYDHVLFLLCLLLPSVMRRAGGTDWQPIERLPQAIGPIVGIVTAFTLAHSITLCLAALRIVSLPASFIEPAIALTIVLAALDNLVPIFPVRRVVVALVFGLIHGFGFASVLAELNLPTLRFAEALLLFNLGLESGQLMIVAVVVAVLFLLRRGAAYRLVVIRGGSCAALVVATLWLVERTADVSVLPF</sequence>
<dbReference type="AlphaFoldDB" id="A0A7Y6TX55"/>
<evidence type="ECO:0000256" key="2">
    <source>
        <dbReference type="SAM" id="Phobius"/>
    </source>
</evidence>
<dbReference type="InterPro" id="IPR018247">
    <property type="entry name" value="EF_Hand_1_Ca_BS"/>
</dbReference>
<evidence type="ECO:0000256" key="1">
    <source>
        <dbReference type="SAM" id="MobiDB-lite"/>
    </source>
</evidence>
<keyword evidence="2" id="KW-0812">Transmembrane</keyword>
<feature type="transmembrane region" description="Helical" evidence="2">
    <location>
        <begin position="236"/>
        <end position="256"/>
    </location>
</feature>
<dbReference type="InterPro" id="IPR032809">
    <property type="entry name" value="Put_HupE_UreJ"/>
</dbReference>
<feature type="region of interest" description="Disordered" evidence="1">
    <location>
        <begin position="157"/>
        <end position="177"/>
    </location>
</feature>
<keyword evidence="2" id="KW-0472">Membrane</keyword>
<keyword evidence="5" id="KW-1185">Reference proteome</keyword>
<dbReference type="Pfam" id="PF13795">
    <property type="entry name" value="HupE_UreJ_2"/>
    <property type="match status" value="1"/>
</dbReference>
<feature type="transmembrane region" description="Helical" evidence="2">
    <location>
        <begin position="322"/>
        <end position="348"/>
    </location>
</feature>
<dbReference type="EMBL" id="JABWMJ010000006">
    <property type="protein sequence ID" value="NUZ06799.1"/>
    <property type="molecule type" value="Genomic_DNA"/>
</dbReference>
<feature type="signal peptide" evidence="3">
    <location>
        <begin position="1"/>
        <end position="20"/>
    </location>
</feature>
<feature type="transmembrane region" description="Helical" evidence="2">
    <location>
        <begin position="357"/>
        <end position="375"/>
    </location>
</feature>
<gene>
    <name evidence="4" type="ORF">HQN59_13625</name>
</gene>
<dbReference type="Proteomes" id="UP000529637">
    <property type="component" value="Unassembled WGS sequence"/>
</dbReference>
<evidence type="ECO:0000256" key="3">
    <source>
        <dbReference type="SAM" id="SignalP"/>
    </source>
</evidence>
<keyword evidence="3" id="KW-0732">Signal</keyword>
<reference evidence="4 5" key="1">
    <citation type="submission" date="2020-06" db="EMBL/GenBank/DDBJ databases">
        <title>Schlegella sp. ID0723 isolated from air conditioner.</title>
        <authorList>
            <person name="Kim D.Y."/>
            <person name="Kim D.-U."/>
        </authorList>
    </citation>
    <scope>NUCLEOTIDE SEQUENCE [LARGE SCALE GENOMIC DNA]</scope>
    <source>
        <strain evidence="4 5">ID0723</strain>
    </source>
</reference>
<dbReference type="PROSITE" id="PS00018">
    <property type="entry name" value="EF_HAND_1"/>
    <property type="match status" value="1"/>
</dbReference>
<comment type="caution">
    <text evidence="4">The sequence shown here is derived from an EMBL/GenBank/DDBJ whole genome shotgun (WGS) entry which is preliminary data.</text>
</comment>
<feature type="transmembrane region" description="Helical" evidence="2">
    <location>
        <begin position="262"/>
        <end position="279"/>
    </location>
</feature>
<dbReference type="RefSeq" id="WP_176069660.1">
    <property type="nucleotide sequence ID" value="NZ_JABWMJ010000006.1"/>
</dbReference>
<feature type="compositionally biased region" description="Low complexity" evidence="1">
    <location>
        <begin position="161"/>
        <end position="177"/>
    </location>
</feature>
<feature type="transmembrane region" description="Helical" evidence="2">
    <location>
        <begin position="196"/>
        <end position="215"/>
    </location>
</feature>
<protein>
    <submittedName>
        <fullName evidence="4">HupE/UreJ family protein</fullName>
    </submittedName>
</protein>
<evidence type="ECO:0000313" key="4">
    <source>
        <dbReference type="EMBL" id="NUZ06799.1"/>
    </source>
</evidence>
<accession>A0A7Y6TX55</accession>
<feature type="transmembrane region" description="Helical" evidence="2">
    <location>
        <begin position="291"/>
        <end position="310"/>
    </location>
</feature>
<organism evidence="4 5">
    <name type="scientific">Piscinibacter koreensis</name>
    <dbReference type="NCBI Taxonomy" id="2742824"/>
    <lineage>
        <taxon>Bacteria</taxon>
        <taxon>Pseudomonadati</taxon>
        <taxon>Pseudomonadota</taxon>
        <taxon>Betaproteobacteria</taxon>
        <taxon>Burkholderiales</taxon>
        <taxon>Sphaerotilaceae</taxon>
        <taxon>Piscinibacter</taxon>
    </lineage>
</organism>
<proteinExistence type="predicted"/>
<keyword evidence="2" id="KW-1133">Transmembrane helix</keyword>
<feature type="chain" id="PRO_5031475253" evidence="3">
    <location>
        <begin position="21"/>
        <end position="386"/>
    </location>
</feature>
<evidence type="ECO:0000313" key="5">
    <source>
        <dbReference type="Proteomes" id="UP000529637"/>
    </source>
</evidence>